<keyword evidence="1" id="KW-0732">Signal</keyword>
<evidence type="ECO:0000313" key="2">
    <source>
        <dbReference type="EMBL" id="GAO42854.1"/>
    </source>
</evidence>
<dbReference type="STRING" id="1220578.FPE01S_01_18720"/>
<dbReference type="RefSeq" id="WP_046368448.1">
    <property type="nucleotide sequence ID" value="NZ_BBWV01000001.1"/>
</dbReference>
<dbReference type="PROSITE" id="PS51257">
    <property type="entry name" value="PROKAR_LIPOPROTEIN"/>
    <property type="match status" value="1"/>
</dbReference>
<evidence type="ECO:0000313" key="3">
    <source>
        <dbReference type="Proteomes" id="UP000033121"/>
    </source>
</evidence>
<dbReference type="Proteomes" id="UP000033121">
    <property type="component" value="Unassembled WGS sequence"/>
</dbReference>
<dbReference type="EMBL" id="BBWV01000001">
    <property type="protein sequence ID" value="GAO42854.1"/>
    <property type="molecule type" value="Genomic_DNA"/>
</dbReference>
<feature type="chain" id="PRO_5002429675" description="Lipoprotein" evidence="1">
    <location>
        <begin position="23"/>
        <end position="121"/>
    </location>
</feature>
<dbReference type="OrthoDB" id="667454at2"/>
<accession>A0A0E9MZ18</accession>
<evidence type="ECO:0000256" key="1">
    <source>
        <dbReference type="SAM" id="SignalP"/>
    </source>
</evidence>
<proteinExistence type="predicted"/>
<protein>
    <recommendedName>
        <fullName evidence="4">Lipoprotein</fullName>
    </recommendedName>
</protein>
<keyword evidence="3" id="KW-1185">Reference proteome</keyword>
<gene>
    <name evidence="2" type="ORF">FPE01S_01_18720</name>
</gene>
<dbReference type="AlphaFoldDB" id="A0A0E9MZ18"/>
<reference evidence="2 3" key="1">
    <citation type="submission" date="2015-04" db="EMBL/GenBank/DDBJ databases">
        <title>Whole genome shotgun sequence of Flavihumibacter petaseus NBRC 106054.</title>
        <authorList>
            <person name="Miyazawa S."/>
            <person name="Hosoyama A."/>
            <person name="Hashimoto M."/>
            <person name="Noguchi M."/>
            <person name="Tsuchikane K."/>
            <person name="Ohji S."/>
            <person name="Yamazoe A."/>
            <person name="Ichikawa N."/>
            <person name="Kimura A."/>
            <person name="Fujita N."/>
        </authorList>
    </citation>
    <scope>NUCLEOTIDE SEQUENCE [LARGE SCALE GENOMIC DNA]</scope>
    <source>
        <strain evidence="2 3">NBRC 106054</strain>
    </source>
</reference>
<name>A0A0E9MZ18_9BACT</name>
<comment type="caution">
    <text evidence="2">The sequence shown here is derived from an EMBL/GenBank/DDBJ whole genome shotgun (WGS) entry which is preliminary data.</text>
</comment>
<feature type="signal peptide" evidence="1">
    <location>
        <begin position="1"/>
        <end position="22"/>
    </location>
</feature>
<organism evidence="2 3">
    <name type="scientific">Flavihumibacter petaseus NBRC 106054</name>
    <dbReference type="NCBI Taxonomy" id="1220578"/>
    <lineage>
        <taxon>Bacteria</taxon>
        <taxon>Pseudomonadati</taxon>
        <taxon>Bacteroidota</taxon>
        <taxon>Chitinophagia</taxon>
        <taxon>Chitinophagales</taxon>
        <taxon>Chitinophagaceae</taxon>
        <taxon>Flavihumibacter</taxon>
    </lineage>
</organism>
<sequence>MKKILLLLLPALLLLASCRREYTSPAIDESYWLSREKGGVRYSDGYCDYFVVETYYGYSVLRIWSGYTPLQGDVLYGDLNRYGTQTFYNRSAGTLIQADVREYWLTWYDAIDQINWFCSHP</sequence>
<evidence type="ECO:0008006" key="4">
    <source>
        <dbReference type="Google" id="ProtNLM"/>
    </source>
</evidence>